<dbReference type="AlphaFoldDB" id="A0A252BY88"/>
<dbReference type="OrthoDB" id="8117140at2"/>
<evidence type="ECO:0000313" key="1">
    <source>
        <dbReference type="EMBL" id="OUJ13817.1"/>
    </source>
</evidence>
<evidence type="ECO:0000313" key="2">
    <source>
        <dbReference type="Proteomes" id="UP000194931"/>
    </source>
</evidence>
<sequence length="64" mass="7198">MTYLHTGETKHFSARIRMDIYERLHTLAFVKKRSMNSIVNDLLDEATKKASGQLAGTPDASDSE</sequence>
<dbReference type="RefSeq" id="WP_086638061.1">
    <property type="nucleotide sequence ID" value="NZ_JOPJ01000002.1"/>
</dbReference>
<organism evidence="1 2">
    <name type="scientific">Acetobacter okinawensis</name>
    <dbReference type="NCBI Taxonomy" id="1076594"/>
    <lineage>
        <taxon>Bacteria</taxon>
        <taxon>Pseudomonadati</taxon>
        <taxon>Pseudomonadota</taxon>
        <taxon>Alphaproteobacteria</taxon>
        <taxon>Acetobacterales</taxon>
        <taxon>Acetobacteraceae</taxon>
        <taxon>Acetobacter</taxon>
    </lineage>
</organism>
<proteinExistence type="predicted"/>
<dbReference type="SUPFAM" id="SSF47598">
    <property type="entry name" value="Ribbon-helix-helix"/>
    <property type="match status" value="1"/>
</dbReference>
<name>A0A252BY88_9PROT</name>
<dbReference type="Proteomes" id="UP000194931">
    <property type="component" value="Unassembled WGS sequence"/>
</dbReference>
<dbReference type="EMBL" id="JOPJ01000002">
    <property type="protein sequence ID" value="OUJ13817.1"/>
    <property type="molecule type" value="Genomic_DNA"/>
</dbReference>
<comment type="caution">
    <text evidence="1">The sequence shown here is derived from an EMBL/GenBank/DDBJ whole genome shotgun (WGS) entry which is preliminary data.</text>
</comment>
<reference evidence="2" key="1">
    <citation type="submission" date="2014-06" db="EMBL/GenBank/DDBJ databases">
        <authorList>
            <person name="Winans N.J."/>
            <person name="Newell P.D."/>
            <person name="Douglas A.E."/>
        </authorList>
    </citation>
    <scope>NUCLEOTIDE SEQUENCE [LARGE SCALE GENOMIC DNA]</scope>
</reference>
<dbReference type="InterPro" id="IPR010985">
    <property type="entry name" value="Ribbon_hlx_hlx"/>
</dbReference>
<gene>
    <name evidence="1" type="ORF">HK26_03990</name>
</gene>
<dbReference type="GO" id="GO:0006355">
    <property type="term" value="P:regulation of DNA-templated transcription"/>
    <property type="evidence" value="ECO:0007669"/>
    <property type="project" value="InterPro"/>
</dbReference>
<protein>
    <submittedName>
        <fullName evidence="1">Uncharacterized protein</fullName>
    </submittedName>
</protein>
<keyword evidence="2" id="KW-1185">Reference proteome</keyword>
<accession>A0A252BY88</accession>